<proteinExistence type="inferred from homology"/>
<evidence type="ECO:0000256" key="10">
    <source>
        <dbReference type="RuleBase" id="RU364125"/>
    </source>
</evidence>
<feature type="transmembrane region" description="Helical" evidence="10">
    <location>
        <begin position="7"/>
        <end position="30"/>
    </location>
</feature>
<protein>
    <recommendedName>
        <fullName evidence="10">Flagellar protein FliL</fullName>
    </recommendedName>
</protein>
<dbReference type="GO" id="GO:0006935">
    <property type="term" value="P:chemotaxis"/>
    <property type="evidence" value="ECO:0007669"/>
    <property type="project" value="UniProtKB-KW"/>
</dbReference>
<dbReference type="Proteomes" id="UP000233534">
    <property type="component" value="Chromosome"/>
</dbReference>
<dbReference type="GO" id="GO:0005886">
    <property type="term" value="C:plasma membrane"/>
    <property type="evidence" value="ECO:0007669"/>
    <property type="project" value="UniProtKB-SubCell"/>
</dbReference>
<dbReference type="AlphaFoldDB" id="A0A2K9E8Q6"/>
<sequence>MESRGSFIILISIVAVLSLTLALLAGYVWLGQNSNPVSAKDPHNQNVRIPSEKELIKEKLFDEKTAFNLKSEDSGKASVIVVSVELSYFKKVKGIKNTTAKIEANKGKLQEIVGTYFQKLTVDDVADVEFKEKAREELTALMNEFLLSNENSKENIIYTIVFEQWFYQ</sequence>
<keyword evidence="12" id="KW-1185">Reference proteome</keyword>
<keyword evidence="6 10" id="KW-0812">Transmembrane</keyword>
<keyword evidence="7 10" id="KW-0283">Flagellar rotation</keyword>
<dbReference type="GO" id="GO:0009425">
    <property type="term" value="C:bacterial-type flagellum basal body"/>
    <property type="evidence" value="ECO:0007669"/>
    <property type="project" value="InterPro"/>
</dbReference>
<keyword evidence="9 10" id="KW-0472">Membrane</keyword>
<evidence type="ECO:0000256" key="2">
    <source>
        <dbReference type="ARBA" id="ARBA00004162"/>
    </source>
</evidence>
<evidence type="ECO:0000256" key="7">
    <source>
        <dbReference type="ARBA" id="ARBA00022779"/>
    </source>
</evidence>
<accession>A0A2K9E8Q6</accession>
<dbReference type="EMBL" id="CP025197">
    <property type="protein sequence ID" value="AUG57966.1"/>
    <property type="molecule type" value="Genomic_DNA"/>
</dbReference>
<keyword evidence="11" id="KW-0282">Flagellum</keyword>
<dbReference type="RefSeq" id="WP_101301955.1">
    <property type="nucleotide sequence ID" value="NZ_CP025197.1"/>
</dbReference>
<keyword evidence="11" id="KW-0966">Cell projection</keyword>
<gene>
    <name evidence="11" type="ORF">HVS_10355</name>
</gene>
<keyword evidence="4 10" id="KW-1003">Cell membrane</keyword>
<evidence type="ECO:0000256" key="1">
    <source>
        <dbReference type="ARBA" id="ARBA00002254"/>
    </source>
</evidence>
<evidence type="ECO:0000256" key="8">
    <source>
        <dbReference type="ARBA" id="ARBA00022989"/>
    </source>
</evidence>
<dbReference type="KEGG" id="hsc:HVS_10355"/>
<evidence type="ECO:0000313" key="12">
    <source>
        <dbReference type="Proteomes" id="UP000233534"/>
    </source>
</evidence>
<organism evidence="11 12">
    <name type="scientific">Acetivibrio saccincola</name>
    <dbReference type="NCBI Taxonomy" id="1677857"/>
    <lineage>
        <taxon>Bacteria</taxon>
        <taxon>Bacillati</taxon>
        <taxon>Bacillota</taxon>
        <taxon>Clostridia</taxon>
        <taxon>Eubacteriales</taxon>
        <taxon>Oscillospiraceae</taxon>
        <taxon>Acetivibrio</taxon>
    </lineage>
</organism>
<evidence type="ECO:0000256" key="4">
    <source>
        <dbReference type="ARBA" id="ARBA00022475"/>
    </source>
</evidence>
<evidence type="ECO:0000256" key="3">
    <source>
        <dbReference type="ARBA" id="ARBA00008281"/>
    </source>
</evidence>
<keyword evidence="11" id="KW-0969">Cilium</keyword>
<evidence type="ECO:0000256" key="9">
    <source>
        <dbReference type="ARBA" id="ARBA00023136"/>
    </source>
</evidence>
<evidence type="ECO:0000256" key="6">
    <source>
        <dbReference type="ARBA" id="ARBA00022692"/>
    </source>
</evidence>
<evidence type="ECO:0000313" key="11">
    <source>
        <dbReference type="EMBL" id="AUG57966.1"/>
    </source>
</evidence>
<comment type="subcellular location">
    <subcellularLocation>
        <location evidence="2">Cell membrane</location>
        <topology evidence="2">Single-pass membrane protein</topology>
    </subcellularLocation>
</comment>
<comment type="function">
    <text evidence="1 10">Controls the rotational direction of flagella during chemotaxis.</text>
</comment>
<name>A0A2K9E8Q6_9FIRM</name>
<keyword evidence="8 10" id="KW-1133">Transmembrane helix</keyword>
<dbReference type="GO" id="GO:0071973">
    <property type="term" value="P:bacterial-type flagellum-dependent cell motility"/>
    <property type="evidence" value="ECO:0007669"/>
    <property type="project" value="InterPro"/>
</dbReference>
<evidence type="ECO:0000256" key="5">
    <source>
        <dbReference type="ARBA" id="ARBA00022500"/>
    </source>
</evidence>
<reference evidence="11 12" key="1">
    <citation type="submission" date="2017-12" db="EMBL/GenBank/DDBJ databases">
        <title>Complete genome sequence of Herbivorax saccincola GGR1, a novel Cellulosome-producing hydrolytic bacterium in a thermophilic biogas plant, established by Illumina and Nanopore MinION sequencing.</title>
        <authorList>
            <person name="Pechtl A."/>
            <person name="Ruckert C."/>
            <person name="Koeck D.E."/>
            <person name="Maus I."/>
            <person name="Winkler A."/>
            <person name="Kalinowski J."/>
            <person name="Puhler A."/>
            <person name="Schwarz W.W."/>
            <person name="Zverlov V.V."/>
            <person name="Schluter A."/>
            <person name="Liebl W."/>
        </authorList>
    </citation>
    <scope>NUCLEOTIDE SEQUENCE [LARGE SCALE GENOMIC DNA]</scope>
    <source>
        <strain evidence="12">SR1</strain>
    </source>
</reference>
<keyword evidence="5 10" id="KW-0145">Chemotaxis</keyword>
<dbReference type="InterPro" id="IPR005503">
    <property type="entry name" value="FliL"/>
</dbReference>
<comment type="similarity">
    <text evidence="3 10">Belongs to the FliL family.</text>
</comment>
<dbReference type="Pfam" id="PF03748">
    <property type="entry name" value="FliL"/>
    <property type="match status" value="1"/>
</dbReference>